<gene>
    <name evidence="2" type="ORF">APLA_LOCUS1159</name>
</gene>
<feature type="compositionally biased region" description="Low complexity" evidence="1">
    <location>
        <begin position="1"/>
        <end position="19"/>
    </location>
</feature>
<feature type="region of interest" description="Disordered" evidence="1">
    <location>
        <begin position="44"/>
        <end position="106"/>
    </location>
</feature>
<feature type="compositionally biased region" description="Low complexity" evidence="1">
    <location>
        <begin position="65"/>
        <end position="81"/>
    </location>
</feature>
<reference evidence="2 3" key="1">
    <citation type="submission" date="2020-04" db="EMBL/GenBank/DDBJ databases">
        <authorList>
            <person name="Wallbank WR R."/>
            <person name="Pardo Diaz C."/>
            <person name="Kozak K."/>
            <person name="Martin S."/>
            <person name="Jiggins C."/>
            <person name="Moest M."/>
            <person name="Warren A I."/>
            <person name="Byers J.R.P. K."/>
            <person name="Montejo-Kovacevich G."/>
            <person name="Yen C E."/>
        </authorList>
    </citation>
    <scope>NUCLEOTIDE SEQUENCE [LARGE SCALE GENOMIC DNA]</scope>
</reference>
<dbReference type="AlphaFoldDB" id="A0A8S0YS42"/>
<protein>
    <submittedName>
        <fullName evidence="2">Uncharacterized protein</fullName>
    </submittedName>
</protein>
<evidence type="ECO:0000313" key="3">
    <source>
        <dbReference type="Proteomes" id="UP000494106"/>
    </source>
</evidence>
<name>A0A8S0YS42_ARCPL</name>
<dbReference type="Proteomes" id="UP000494106">
    <property type="component" value="Unassembled WGS sequence"/>
</dbReference>
<organism evidence="2 3">
    <name type="scientific">Arctia plantaginis</name>
    <name type="common">Wood tiger moth</name>
    <name type="synonym">Phalaena plantaginis</name>
    <dbReference type="NCBI Taxonomy" id="874455"/>
    <lineage>
        <taxon>Eukaryota</taxon>
        <taxon>Metazoa</taxon>
        <taxon>Ecdysozoa</taxon>
        <taxon>Arthropoda</taxon>
        <taxon>Hexapoda</taxon>
        <taxon>Insecta</taxon>
        <taxon>Pterygota</taxon>
        <taxon>Neoptera</taxon>
        <taxon>Endopterygota</taxon>
        <taxon>Lepidoptera</taxon>
        <taxon>Glossata</taxon>
        <taxon>Ditrysia</taxon>
        <taxon>Noctuoidea</taxon>
        <taxon>Erebidae</taxon>
        <taxon>Arctiinae</taxon>
        <taxon>Arctia</taxon>
    </lineage>
</organism>
<evidence type="ECO:0000256" key="1">
    <source>
        <dbReference type="SAM" id="MobiDB-lite"/>
    </source>
</evidence>
<proteinExistence type="predicted"/>
<dbReference type="EMBL" id="CADEBC010000088">
    <property type="protein sequence ID" value="CAB3222555.1"/>
    <property type="molecule type" value="Genomic_DNA"/>
</dbReference>
<comment type="caution">
    <text evidence="2">The sequence shown here is derived from an EMBL/GenBank/DDBJ whole genome shotgun (WGS) entry which is preliminary data.</text>
</comment>
<feature type="region of interest" description="Disordered" evidence="1">
    <location>
        <begin position="1"/>
        <end position="23"/>
    </location>
</feature>
<sequence>MSNYNNRGNTRGRSHNSGGNRRDMRDAQRAYDHYNDVRFQQDWNYQPEEFDPNRVQNKQRKPTARSQNFKNSNNNNRGKNQPPKSKEPEQTVVPSTTATPNRDEPLYDIGPHSSLLAAQDVYCQNFEYSGFIPLVNETYEKMRGVDPRLHERLPLSMFTHAMGVHLNLEILETARQAGQNVLNLRTDAREVLPDYQALPQSIVDYISHIASVITQDGKEIRMNLPATAIPQGPIEVDGVLQPSGSFGPIAANNHNTYEYYLSPLITSRRVQASQENNAGYLPLPDAMILGNLVPNRNMLGFEQIDILGAGANSRLQGIQFPNDDTLEGRYRISTLLQDRVYTVLTEMKDRFKIVEYRRNQNDKGLNIMDKIQHKITAVNLLFVETSGPLNDAQVPLYSRNVAIHGFGSQGSASANQANIECFHRRRIHQGNQMARGFCCTTQQGQGPGGWNATLNDNFNMHGLYAPVLHADYPHLRESHFSSHASAGVRTTALGNFIERNYYTKK</sequence>
<keyword evidence="3" id="KW-1185">Reference proteome</keyword>
<accession>A0A8S0YS42</accession>
<dbReference type="OrthoDB" id="7436144at2759"/>
<evidence type="ECO:0000313" key="2">
    <source>
        <dbReference type="EMBL" id="CAB3222555.1"/>
    </source>
</evidence>